<dbReference type="PANTHER" id="PTHR34409:SF1">
    <property type="entry name" value="MYB-LIKE DOMAIN-CONTAINING PROTEIN"/>
    <property type="match status" value="1"/>
</dbReference>
<feature type="compositionally biased region" description="Acidic residues" evidence="2">
    <location>
        <begin position="295"/>
        <end position="306"/>
    </location>
</feature>
<organism evidence="4 5">
    <name type="scientific">Pholiota conissans</name>
    <dbReference type="NCBI Taxonomy" id="109636"/>
    <lineage>
        <taxon>Eukaryota</taxon>
        <taxon>Fungi</taxon>
        <taxon>Dikarya</taxon>
        <taxon>Basidiomycota</taxon>
        <taxon>Agaricomycotina</taxon>
        <taxon>Agaricomycetes</taxon>
        <taxon>Agaricomycetidae</taxon>
        <taxon>Agaricales</taxon>
        <taxon>Agaricineae</taxon>
        <taxon>Strophariaceae</taxon>
        <taxon>Pholiota</taxon>
    </lineage>
</organism>
<dbReference type="PANTHER" id="PTHR34409">
    <property type="entry name" value="SET DOMAIN-CONTAINING PROTEIN"/>
    <property type="match status" value="1"/>
</dbReference>
<name>A0A9P6D6H5_9AGAR</name>
<evidence type="ECO:0000259" key="3">
    <source>
        <dbReference type="Pfam" id="PF20681"/>
    </source>
</evidence>
<evidence type="ECO:0000313" key="5">
    <source>
        <dbReference type="Proteomes" id="UP000807469"/>
    </source>
</evidence>
<dbReference type="Pfam" id="PF20681">
    <property type="entry name" value="DUF6818"/>
    <property type="match status" value="1"/>
</dbReference>
<dbReference type="EMBL" id="MU155141">
    <property type="protein sequence ID" value="KAF9484658.1"/>
    <property type="molecule type" value="Genomic_DNA"/>
</dbReference>
<keyword evidence="1" id="KW-0175">Coiled coil</keyword>
<feature type="coiled-coil region" evidence="1">
    <location>
        <begin position="385"/>
        <end position="426"/>
    </location>
</feature>
<evidence type="ECO:0000313" key="4">
    <source>
        <dbReference type="EMBL" id="KAF9484658.1"/>
    </source>
</evidence>
<feature type="region of interest" description="Disordered" evidence="2">
    <location>
        <begin position="478"/>
        <end position="533"/>
    </location>
</feature>
<comment type="caution">
    <text evidence="4">The sequence shown here is derived from an EMBL/GenBank/DDBJ whole genome shotgun (WGS) entry which is preliminary data.</text>
</comment>
<keyword evidence="5" id="KW-1185">Reference proteome</keyword>
<sequence>MDKPAQFAQIEGHLEDIKTGGTILNLNDTDPLSPANTPFAQSGPNEPGTATYGAPWRISNHPTGGSTNNQPARQMGDYMTTFSSTPSNSMPFHFGDDRNIFTSFHGGEVDPSQIPLPSTSDMDLHHGPTIAHSTGHASMSKVAGSRRTKVPAHNTTTTSSAKAKGKRKRDLSSSDSDASDDSEAGPPGKKTHGGRRPGAGNYGDMEIKKLLDLIEKELPVGQNGWKRVHAKYCVWAQKRGHSARDVKALEAKFKMLVKVRKPTGSGKRPENITRAKAIDKLITEKVGTRNINDSESNDDDDDDDGNSSDLDDHQHDPTPARQHTVVARSEKSSAFSSRRPRINPAMELAQKLAVSLDPEAQRARDDERANRSLQATQIFTLSQQIRDLTATNETLRSELTGVRDRLHEIERQRDRLDAELNFERRMAGLNAQQRGFLIPSHKYDPGLTRVKGKIRHDEFFPEGGHSVTWITDGSSASDWEENKENIPAPHVFSPTHATTYKPQHRKYRTLCPRPPTPPPSSSSFASTLANAPA</sequence>
<feature type="region of interest" description="Disordered" evidence="2">
    <location>
        <begin position="103"/>
        <end position="203"/>
    </location>
</feature>
<proteinExistence type="predicted"/>
<dbReference type="Proteomes" id="UP000807469">
    <property type="component" value="Unassembled WGS sequence"/>
</dbReference>
<feature type="domain" description="DUF6818" evidence="3">
    <location>
        <begin position="219"/>
        <end position="300"/>
    </location>
</feature>
<evidence type="ECO:0000256" key="1">
    <source>
        <dbReference type="SAM" id="Coils"/>
    </source>
</evidence>
<accession>A0A9P6D6H5</accession>
<feature type="region of interest" description="Disordered" evidence="2">
    <location>
        <begin position="286"/>
        <end position="343"/>
    </location>
</feature>
<dbReference type="AlphaFoldDB" id="A0A9P6D6H5"/>
<feature type="compositionally biased region" description="Polar residues" evidence="2">
    <location>
        <begin position="524"/>
        <end position="533"/>
    </location>
</feature>
<reference evidence="4" key="1">
    <citation type="submission" date="2020-11" db="EMBL/GenBank/DDBJ databases">
        <authorList>
            <consortium name="DOE Joint Genome Institute"/>
            <person name="Ahrendt S."/>
            <person name="Riley R."/>
            <person name="Andreopoulos W."/>
            <person name="Labutti K."/>
            <person name="Pangilinan J."/>
            <person name="Ruiz-Duenas F.J."/>
            <person name="Barrasa J.M."/>
            <person name="Sanchez-Garcia M."/>
            <person name="Camarero S."/>
            <person name="Miyauchi S."/>
            <person name="Serrano A."/>
            <person name="Linde D."/>
            <person name="Babiker R."/>
            <person name="Drula E."/>
            <person name="Ayuso-Fernandez I."/>
            <person name="Pacheco R."/>
            <person name="Padilla G."/>
            <person name="Ferreira P."/>
            <person name="Barriuso J."/>
            <person name="Kellner H."/>
            <person name="Castanera R."/>
            <person name="Alfaro M."/>
            <person name="Ramirez L."/>
            <person name="Pisabarro A.G."/>
            <person name="Kuo A."/>
            <person name="Tritt A."/>
            <person name="Lipzen A."/>
            <person name="He G."/>
            <person name="Yan M."/>
            <person name="Ng V."/>
            <person name="Cullen D."/>
            <person name="Martin F."/>
            <person name="Rosso M.-N."/>
            <person name="Henrissat B."/>
            <person name="Hibbett D."/>
            <person name="Martinez A.T."/>
            <person name="Grigoriev I.V."/>
        </authorList>
    </citation>
    <scope>NUCLEOTIDE SEQUENCE</scope>
    <source>
        <strain evidence="4">CIRM-BRFM 674</strain>
    </source>
</reference>
<protein>
    <recommendedName>
        <fullName evidence="3">DUF6818 domain-containing protein</fullName>
    </recommendedName>
</protein>
<dbReference type="InterPro" id="IPR049203">
    <property type="entry name" value="DUF6818"/>
</dbReference>
<evidence type="ECO:0000256" key="2">
    <source>
        <dbReference type="SAM" id="MobiDB-lite"/>
    </source>
</evidence>
<gene>
    <name evidence="4" type="ORF">BDN70DRAFT_872175</name>
</gene>
<dbReference type="OrthoDB" id="99432at2759"/>